<evidence type="ECO:0000313" key="1">
    <source>
        <dbReference type="EMBL" id="WXB90428.1"/>
    </source>
</evidence>
<dbReference type="EMBL" id="CP147403">
    <property type="protein sequence ID" value="WXB90428.1"/>
    <property type="molecule type" value="Genomic_DNA"/>
</dbReference>
<dbReference type="InterPro" id="IPR009660">
    <property type="entry name" value="Phage_A500_Gp15"/>
</dbReference>
<accession>A0ABZ2MYC9</accession>
<proteinExistence type="predicted"/>
<gene>
    <name evidence="1" type="ORF">WCV66_09600</name>
</gene>
<sequence length="206" mass="24759">MSFTLTTEFYDCFDFKGKVYNVDMSFDNILLLFEMFDDGDLYEHEKVYFALQMLIEEYNELDLESHEESFELFKYLLNEFLEIDLDKKSESGEVQVKKFDYQKDATLIYASFFAVYRMDLFELKGMLHWRKFEALLLHLDDNSPFKKVVGYRTMKIPSEKQIGKEHRNHLVKMQQLYSIDERKPEERMNSAFDALSHTFKNTSKKK</sequence>
<organism evidence="1 2">
    <name type="scientific">Metabacillus rhizosphaerae</name>
    <dbReference type="NCBI Taxonomy" id="3117747"/>
    <lineage>
        <taxon>Bacteria</taxon>
        <taxon>Bacillati</taxon>
        <taxon>Bacillota</taxon>
        <taxon>Bacilli</taxon>
        <taxon>Bacillales</taxon>
        <taxon>Bacillaceae</taxon>
        <taxon>Metabacillus</taxon>
    </lineage>
</organism>
<reference evidence="1 2" key="1">
    <citation type="submission" date="2024-02" db="EMBL/GenBank/DDBJ databases">
        <title>Seven novel Bacillus-like species.</title>
        <authorList>
            <person name="Liu G."/>
        </authorList>
    </citation>
    <scope>NUCLEOTIDE SEQUENCE [LARGE SCALE GENOMIC DNA]</scope>
    <source>
        <strain evidence="1 2">FJAT-53654</strain>
    </source>
</reference>
<evidence type="ECO:0000313" key="2">
    <source>
        <dbReference type="Proteomes" id="UP001368328"/>
    </source>
</evidence>
<dbReference type="Pfam" id="PF06854">
    <property type="entry name" value="Phage_Gp15"/>
    <property type="match status" value="1"/>
</dbReference>
<dbReference type="Proteomes" id="UP001368328">
    <property type="component" value="Chromosome"/>
</dbReference>
<protein>
    <submittedName>
        <fullName evidence="1">Gp15 family bacteriophage protein</fullName>
    </submittedName>
</protein>
<name>A0ABZ2MYC9_9BACI</name>
<dbReference type="RefSeq" id="WP_338788814.1">
    <property type="nucleotide sequence ID" value="NZ_CP147403.1"/>
</dbReference>
<keyword evidence="2" id="KW-1185">Reference proteome</keyword>